<dbReference type="Gramene" id="KXG24370">
    <property type="protein sequence ID" value="KXG24370"/>
    <property type="gene ID" value="SORBI_3007G032800"/>
</dbReference>
<accession>A0A1B6PFA1</accession>
<keyword evidence="2" id="KW-1185">Reference proteome</keyword>
<gene>
    <name evidence="1" type="ORF">SORBI_3007G032800</name>
</gene>
<protein>
    <recommendedName>
        <fullName evidence="3">NB-ARC domain-containing protein</fullName>
    </recommendedName>
</protein>
<reference evidence="2" key="2">
    <citation type="journal article" date="2018" name="Plant J.">
        <title>The Sorghum bicolor reference genome: improved assembly, gene annotations, a transcriptome atlas, and signatures of genome organization.</title>
        <authorList>
            <person name="McCormick R.F."/>
            <person name="Truong S.K."/>
            <person name="Sreedasyam A."/>
            <person name="Jenkins J."/>
            <person name="Shu S."/>
            <person name="Sims D."/>
            <person name="Kennedy M."/>
            <person name="Amirebrahimi M."/>
            <person name="Weers B.D."/>
            <person name="McKinley B."/>
            <person name="Mattison A."/>
            <person name="Morishige D.T."/>
            <person name="Grimwood J."/>
            <person name="Schmutz J."/>
            <person name="Mullet J.E."/>
        </authorList>
    </citation>
    <scope>NUCLEOTIDE SEQUENCE [LARGE SCALE GENOMIC DNA]</scope>
    <source>
        <strain evidence="2">cv. BTx623</strain>
    </source>
</reference>
<dbReference type="AlphaFoldDB" id="A0A1B6PFA1"/>
<proteinExistence type="predicted"/>
<name>A0A1B6PFA1_SORBI</name>
<sequence length="191" mass="21822">MVVTAARRSEWGMFKNMELDTLLVKLKYVTYDAEDLLREYQDREMRHKFEDAGRSRAGQIISAVKNNTIIFAIRIQRIKDTQDKLHKLPWVLIVLSLCRTCQQTTEIITTYQVYGHRDIEQDQLMEMLGKSTALGVDASAPKSAKRHKGDNRSALLAKATNFSGNVSVLPVFGIREMGKTTLAQLIYNDER</sequence>
<reference evidence="1 2" key="1">
    <citation type="journal article" date="2009" name="Nature">
        <title>The Sorghum bicolor genome and the diversification of grasses.</title>
        <authorList>
            <person name="Paterson A.H."/>
            <person name="Bowers J.E."/>
            <person name="Bruggmann R."/>
            <person name="Dubchak I."/>
            <person name="Grimwood J."/>
            <person name="Gundlach H."/>
            <person name="Haberer G."/>
            <person name="Hellsten U."/>
            <person name="Mitros T."/>
            <person name="Poliakov A."/>
            <person name="Schmutz J."/>
            <person name="Spannagl M."/>
            <person name="Tang H."/>
            <person name="Wang X."/>
            <person name="Wicker T."/>
            <person name="Bharti A.K."/>
            <person name="Chapman J."/>
            <person name="Feltus F.A."/>
            <person name="Gowik U."/>
            <person name="Grigoriev I.V."/>
            <person name="Lyons E."/>
            <person name="Maher C.A."/>
            <person name="Martis M."/>
            <person name="Narechania A."/>
            <person name="Otillar R.P."/>
            <person name="Penning B.W."/>
            <person name="Salamov A.A."/>
            <person name="Wang Y."/>
            <person name="Zhang L."/>
            <person name="Carpita N.C."/>
            <person name="Freeling M."/>
            <person name="Gingle A.R."/>
            <person name="Hash C.T."/>
            <person name="Keller B."/>
            <person name="Klein P."/>
            <person name="Kresovich S."/>
            <person name="McCann M.C."/>
            <person name="Ming R."/>
            <person name="Peterson D.G."/>
            <person name="Mehboob-ur-Rahman"/>
            <person name="Ware D."/>
            <person name="Westhoff P."/>
            <person name="Mayer K.F."/>
            <person name="Messing J."/>
            <person name="Rokhsar D.S."/>
        </authorList>
    </citation>
    <scope>NUCLEOTIDE SEQUENCE [LARGE SCALE GENOMIC DNA]</scope>
    <source>
        <strain evidence="2">cv. BTx623</strain>
    </source>
</reference>
<feature type="non-terminal residue" evidence="1">
    <location>
        <position position="191"/>
    </location>
</feature>
<dbReference type="InParanoid" id="A0A1B6PFA1"/>
<evidence type="ECO:0008006" key="3">
    <source>
        <dbReference type="Google" id="ProtNLM"/>
    </source>
</evidence>
<organism evidence="1 2">
    <name type="scientific">Sorghum bicolor</name>
    <name type="common">Sorghum</name>
    <name type="synonym">Sorghum vulgare</name>
    <dbReference type="NCBI Taxonomy" id="4558"/>
    <lineage>
        <taxon>Eukaryota</taxon>
        <taxon>Viridiplantae</taxon>
        <taxon>Streptophyta</taxon>
        <taxon>Embryophyta</taxon>
        <taxon>Tracheophyta</taxon>
        <taxon>Spermatophyta</taxon>
        <taxon>Magnoliopsida</taxon>
        <taxon>Liliopsida</taxon>
        <taxon>Poales</taxon>
        <taxon>Poaceae</taxon>
        <taxon>PACMAD clade</taxon>
        <taxon>Panicoideae</taxon>
        <taxon>Andropogonodae</taxon>
        <taxon>Andropogoneae</taxon>
        <taxon>Sorghinae</taxon>
        <taxon>Sorghum</taxon>
    </lineage>
</organism>
<dbReference type="FunCoup" id="A0A1B6PFA1">
    <property type="interactions" value="131"/>
</dbReference>
<evidence type="ECO:0000313" key="2">
    <source>
        <dbReference type="Proteomes" id="UP000000768"/>
    </source>
</evidence>
<dbReference type="Proteomes" id="UP000000768">
    <property type="component" value="Chromosome 7"/>
</dbReference>
<dbReference type="EMBL" id="CM000766">
    <property type="protein sequence ID" value="KXG24370.1"/>
    <property type="molecule type" value="Genomic_DNA"/>
</dbReference>
<evidence type="ECO:0000313" key="1">
    <source>
        <dbReference type="EMBL" id="KXG24370.1"/>
    </source>
</evidence>